<proteinExistence type="predicted"/>
<reference evidence="2 3" key="1">
    <citation type="journal article" date="2015" name="Plant Cell">
        <title>Oil accumulation by the oleaginous diatom Fistulifera solaris as revealed by the genome and transcriptome.</title>
        <authorList>
            <person name="Tanaka T."/>
            <person name="Maeda Y."/>
            <person name="Veluchamy A."/>
            <person name="Tanaka M."/>
            <person name="Abida H."/>
            <person name="Marechal E."/>
            <person name="Bowler C."/>
            <person name="Muto M."/>
            <person name="Sunaga Y."/>
            <person name="Tanaka M."/>
            <person name="Yoshino T."/>
            <person name="Taniguchi T."/>
            <person name="Fukuda Y."/>
            <person name="Nemoto M."/>
            <person name="Matsumoto M."/>
            <person name="Wong P.S."/>
            <person name="Aburatani S."/>
            <person name="Fujibuchi W."/>
        </authorList>
    </citation>
    <scope>NUCLEOTIDE SEQUENCE [LARGE SCALE GENOMIC DNA]</scope>
    <source>
        <strain evidence="2 3">JPCC DA0580</strain>
    </source>
</reference>
<evidence type="ECO:0000313" key="3">
    <source>
        <dbReference type="Proteomes" id="UP000198406"/>
    </source>
</evidence>
<feature type="compositionally biased region" description="Acidic residues" evidence="1">
    <location>
        <begin position="400"/>
        <end position="433"/>
    </location>
</feature>
<keyword evidence="3" id="KW-1185">Reference proteome</keyword>
<feature type="region of interest" description="Disordered" evidence="1">
    <location>
        <begin position="213"/>
        <end position="241"/>
    </location>
</feature>
<protein>
    <submittedName>
        <fullName evidence="2">Uncharacterized protein</fullName>
    </submittedName>
</protein>
<dbReference type="InParanoid" id="A0A1Z5JVT6"/>
<feature type="compositionally biased region" description="Basic and acidic residues" evidence="1">
    <location>
        <begin position="434"/>
        <end position="446"/>
    </location>
</feature>
<gene>
    <name evidence="2" type="ORF">FisN_25Hu013</name>
</gene>
<name>A0A1Z5JVT6_FISSO</name>
<evidence type="ECO:0000313" key="2">
    <source>
        <dbReference type="EMBL" id="GAX18039.1"/>
    </source>
</evidence>
<dbReference type="EMBL" id="BDSP01000124">
    <property type="protein sequence ID" value="GAX18039.1"/>
    <property type="molecule type" value="Genomic_DNA"/>
</dbReference>
<evidence type="ECO:0000256" key="1">
    <source>
        <dbReference type="SAM" id="MobiDB-lite"/>
    </source>
</evidence>
<accession>A0A1Z5JVT6</accession>
<comment type="caution">
    <text evidence="2">The sequence shown here is derived from an EMBL/GenBank/DDBJ whole genome shotgun (WGS) entry which is preliminary data.</text>
</comment>
<organism evidence="2 3">
    <name type="scientific">Fistulifera solaris</name>
    <name type="common">Oleaginous diatom</name>
    <dbReference type="NCBI Taxonomy" id="1519565"/>
    <lineage>
        <taxon>Eukaryota</taxon>
        <taxon>Sar</taxon>
        <taxon>Stramenopiles</taxon>
        <taxon>Ochrophyta</taxon>
        <taxon>Bacillariophyta</taxon>
        <taxon>Bacillariophyceae</taxon>
        <taxon>Bacillariophycidae</taxon>
        <taxon>Naviculales</taxon>
        <taxon>Naviculaceae</taxon>
        <taxon>Fistulifera</taxon>
    </lineage>
</organism>
<feature type="compositionally biased region" description="Basic and acidic residues" evidence="1">
    <location>
        <begin position="218"/>
        <end position="228"/>
    </location>
</feature>
<feature type="region of interest" description="Disordered" evidence="1">
    <location>
        <begin position="342"/>
        <end position="458"/>
    </location>
</feature>
<sequence length="543" mass="61770">MGVTEINAEVKCLLALAIYDKKSSYRTMTVARLKKSLATAYHGKDGKYDYPSRFGKGQDEFSAVVKEENINGQLVCVLDPVLHRHTETVVTVGGEDCYLTVQSLKVKSKRSPDLLEGTTLRNYITDALKMAKKALAIIDAYLVDGQMRSGKRFPEDYAEHLLSEMHRILFGPNAVRKPNWFFRGFFAFMAWGPIPLGFKMEYKSKLFNMKELQSSNETKSRKTLRQEELQDNSPAKKPKPLQPVEKLHEVKVLQLLSVKAEAKQRLTNKKESVLEKWKENTWRDYQEAKFLAEKTGNWDEVMTKKKEYDEAVKKWKMTVDAIVDEQPDKTKEWKAFNSYLKRSDIVDMTGENSDDEKEGAELEEDEGDNLGNFEDDDDNASKQSDGEDDEDKEDNKGEYEEGQDGNQEEEGQDDDDDDEDEESDDEDSDDEDDALFKKSNREKEQVDDVSPATKVNPSAVFTTPYSCARGDATYVTEFSNESGYSDSQVVRMQQARYAALQALNSGTTANAYRGQKQGMLMMAVLSLRVQRGRIVASLHINKL</sequence>
<dbReference type="AlphaFoldDB" id="A0A1Z5JVT6"/>
<feature type="compositionally biased region" description="Acidic residues" evidence="1">
    <location>
        <begin position="352"/>
        <end position="378"/>
    </location>
</feature>
<dbReference type="Proteomes" id="UP000198406">
    <property type="component" value="Unassembled WGS sequence"/>
</dbReference>